<evidence type="ECO:0000256" key="1">
    <source>
        <dbReference type="SAM" id="Phobius"/>
    </source>
</evidence>
<comment type="caution">
    <text evidence="2">The sequence shown here is derived from an EMBL/GenBank/DDBJ whole genome shotgun (WGS) entry which is preliminary data.</text>
</comment>
<feature type="transmembrane region" description="Helical" evidence="1">
    <location>
        <begin position="100"/>
        <end position="120"/>
    </location>
</feature>
<gene>
    <name evidence="2" type="ORF">M8C21_002832</name>
</gene>
<protein>
    <submittedName>
        <fullName evidence="2">Uncharacterized protein</fullName>
    </submittedName>
</protein>
<organism evidence="2 3">
    <name type="scientific">Ambrosia artemisiifolia</name>
    <name type="common">Common ragweed</name>
    <dbReference type="NCBI Taxonomy" id="4212"/>
    <lineage>
        <taxon>Eukaryota</taxon>
        <taxon>Viridiplantae</taxon>
        <taxon>Streptophyta</taxon>
        <taxon>Embryophyta</taxon>
        <taxon>Tracheophyta</taxon>
        <taxon>Spermatophyta</taxon>
        <taxon>Magnoliopsida</taxon>
        <taxon>eudicotyledons</taxon>
        <taxon>Gunneridae</taxon>
        <taxon>Pentapetalae</taxon>
        <taxon>asterids</taxon>
        <taxon>campanulids</taxon>
        <taxon>Asterales</taxon>
        <taxon>Asteraceae</taxon>
        <taxon>Asteroideae</taxon>
        <taxon>Heliantheae alliance</taxon>
        <taxon>Heliantheae</taxon>
        <taxon>Ambrosia</taxon>
    </lineage>
</organism>
<proteinExistence type="predicted"/>
<evidence type="ECO:0000313" key="3">
    <source>
        <dbReference type="Proteomes" id="UP001206925"/>
    </source>
</evidence>
<sequence>MKMTVGVVPIGVFSWEFRVKTSLPASNCANSINYLILLKLAHQHPHRTTVHYGYAVYSGKHRSRTGRNSLFVKEPKGYGKNLLACCHHNETRMQVKVRNMVAWIFLLLCAEKAVVVVRGYGG</sequence>
<evidence type="ECO:0000313" key="2">
    <source>
        <dbReference type="EMBL" id="KAI7749225.1"/>
    </source>
</evidence>
<keyword evidence="1" id="KW-0472">Membrane</keyword>
<reference evidence="2" key="1">
    <citation type="submission" date="2022-06" db="EMBL/GenBank/DDBJ databases">
        <title>Uncovering the hologenomic basis of an extraordinary plant invasion.</title>
        <authorList>
            <person name="Bieker V.C."/>
            <person name="Martin M.D."/>
            <person name="Gilbert T."/>
            <person name="Hodgins K."/>
            <person name="Battlay P."/>
            <person name="Petersen B."/>
            <person name="Wilson J."/>
        </authorList>
    </citation>
    <scope>NUCLEOTIDE SEQUENCE</scope>
    <source>
        <strain evidence="2">AA19_3_7</strain>
        <tissue evidence="2">Leaf</tissue>
    </source>
</reference>
<accession>A0AAD5CZD9</accession>
<keyword evidence="3" id="KW-1185">Reference proteome</keyword>
<keyword evidence="1" id="KW-1133">Transmembrane helix</keyword>
<name>A0AAD5CZD9_AMBAR</name>
<dbReference type="EMBL" id="JAMZMK010006393">
    <property type="protein sequence ID" value="KAI7749225.1"/>
    <property type="molecule type" value="Genomic_DNA"/>
</dbReference>
<dbReference type="AlphaFoldDB" id="A0AAD5CZD9"/>
<dbReference type="Proteomes" id="UP001206925">
    <property type="component" value="Unassembled WGS sequence"/>
</dbReference>
<keyword evidence="1" id="KW-0812">Transmembrane</keyword>